<dbReference type="OrthoDB" id="2378114at2759"/>
<protein>
    <submittedName>
        <fullName evidence="1">Uncharacterized protein</fullName>
    </submittedName>
</protein>
<sequence length="153" mass="17698">MSIAGTRCFLRMGDDPTENAKTVLDFVIMQLQQKTAHSNQIFQSFGAGTMYTTRPWALVFVYNSQYLSNAINNDISRLENRQWLESIQVCQVENIHQIRAILCALHIQQQSTYNSSQSDILSWIQNERDNQPPCLIVVKDLLQWMKDSNRDTL</sequence>
<dbReference type="Proteomes" id="UP000646827">
    <property type="component" value="Unassembled WGS sequence"/>
</dbReference>
<comment type="caution">
    <text evidence="1">The sequence shown here is derived from an EMBL/GenBank/DDBJ whole genome shotgun (WGS) entry which is preliminary data.</text>
</comment>
<reference evidence="1 2" key="1">
    <citation type="submission" date="2020-12" db="EMBL/GenBank/DDBJ databases">
        <title>Metabolic potential, ecology and presence of endohyphal bacteria is reflected in genomic diversity of Mucoromycotina.</title>
        <authorList>
            <person name="Muszewska A."/>
            <person name="Okrasinska A."/>
            <person name="Steczkiewicz K."/>
            <person name="Drgas O."/>
            <person name="Orlowska M."/>
            <person name="Perlinska-Lenart U."/>
            <person name="Aleksandrzak-Piekarczyk T."/>
            <person name="Szatraj K."/>
            <person name="Zielenkiewicz U."/>
            <person name="Pilsyk S."/>
            <person name="Malc E."/>
            <person name="Mieczkowski P."/>
            <person name="Kruszewska J.S."/>
            <person name="Biernat P."/>
            <person name="Pawlowska J."/>
        </authorList>
    </citation>
    <scope>NUCLEOTIDE SEQUENCE [LARGE SCALE GENOMIC DNA]</scope>
    <source>
        <strain evidence="1 2">CBS 142.35</strain>
    </source>
</reference>
<name>A0A8H7RXN5_9FUNG</name>
<dbReference type="EMBL" id="JAEPRB010000212">
    <property type="protein sequence ID" value="KAG2218740.1"/>
    <property type="molecule type" value="Genomic_DNA"/>
</dbReference>
<organism evidence="1 2">
    <name type="scientific">Circinella minor</name>
    <dbReference type="NCBI Taxonomy" id="1195481"/>
    <lineage>
        <taxon>Eukaryota</taxon>
        <taxon>Fungi</taxon>
        <taxon>Fungi incertae sedis</taxon>
        <taxon>Mucoromycota</taxon>
        <taxon>Mucoromycotina</taxon>
        <taxon>Mucoromycetes</taxon>
        <taxon>Mucorales</taxon>
        <taxon>Lichtheimiaceae</taxon>
        <taxon>Circinella</taxon>
    </lineage>
</organism>
<keyword evidence="2" id="KW-1185">Reference proteome</keyword>
<evidence type="ECO:0000313" key="2">
    <source>
        <dbReference type="Proteomes" id="UP000646827"/>
    </source>
</evidence>
<dbReference type="AlphaFoldDB" id="A0A8H7RXN5"/>
<evidence type="ECO:0000313" key="1">
    <source>
        <dbReference type="EMBL" id="KAG2218740.1"/>
    </source>
</evidence>
<accession>A0A8H7RXN5</accession>
<proteinExistence type="predicted"/>
<gene>
    <name evidence="1" type="ORF">INT45_003058</name>
</gene>